<accession>A0ABT9HW68</accession>
<gene>
    <name evidence="1" type="ORF">ORJ04_05400</name>
</gene>
<evidence type="ECO:0000313" key="2">
    <source>
        <dbReference type="Proteomes" id="UP001231109"/>
    </source>
</evidence>
<evidence type="ECO:0000313" key="1">
    <source>
        <dbReference type="EMBL" id="MDP5135380.1"/>
    </source>
</evidence>
<dbReference type="EMBL" id="JAPJDZ010000008">
    <property type="protein sequence ID" value="MDP5135380.1"/>
    <property type="molecule type" value="Genomic_DNA"/>
</dbReference>
<organism evidence="1 2">
    <name type="scientific">Rheinheimera baltica</name>
    <dbReference type="NCBI Taxonomy" id="67576"/>
    <lineage>
        <taxon>Bacteria</taxon>
        <taxon>Pseudomonadati</taxon>
        <taxon>Pseudomonadota</taxon>
        <taxon>Gammaproteobacteria</taxon>
        <taxon>Chromatiales</taxon>
        <taxon>Chromatiaceae</taxon>
        <taxon>Rheinheimera</taxon>
    </lineage>
</organism>
<proteinExistence type="predicted"/>
<dbReference type="RefSeq" id="WP_305974341.1">
    <property type="nucleotide sequence ID" value="NZ_JAPJDZ010000008.1"/>
</dbReference>
<dbReference type="SUPFAM" id="SSF53850">
    <property type="entry name" value="Periplasmic binding protein-like II"/>
    <property type="match status" value="1"/>
</dbReference>
<sequence>MVNIGFFCHSNFTILLVGLALICPLSQADVLKFQDEAVATQQLILRFCYEDKQLLPYYAGNGAIIPADAPGATIEHLQKVANNVGITLELVRQPWLRCLQQLENNEADALVAAYEADRAHFTVFPQGTNNEADSRYAINQLGLCLAYRFDNPLPEKIRDREQEITLARPLGYRPIPFPANTVLVPTHSPAHALDLVIEGRVDTTTVLCQLNGIDARERHLTMTPLQILYPPLHVSYGYLMVSQQFYRHHRQITEQLWQELPKMLDKARYIQYLKYPDI</sequence>
<reference evidence="1 2" key="1">
    <citation type="submission" date="2022-11" db="EMBL/GenBank/DDBJ databases">
        <title>Viruses from the air-sea interface of a natural surface slick.</title>
        <authorList>
            <person name="Rahlff J."/>
            <person name="Holmfeldt K."/>
        </authorList>
    </citation>
    <scope>NUCLEOTIDE SEQUENCE [LARGE SCALE GENOMIC DNA]</scope>
    <source>
        <strain evidence="1 2">SMS4</strain>
    </source>
</reference>
<dbReference type="Proteomes" id="UP001231109">
    <property type="component" value="Unassembled WGS sequence"/>
</dbReference>
<name>A0ABT9HW68_9GAMM</name>
<dbReference type="Gene3D" id="3.40.190.10">
    <property type="entry name" value="Periplasmic binding protein-like II"/>
    <property type="match status" value="1"/>
</dbReference>
<protein>
    <submittedName>
        <fullName evidence="1">Amino acid ABC transporter</fullName>
    </submittedName>
</protein>
<comment type="caution">
    <text evidence="1">The sequence shown here is derived from an EMBL/GenBank/DDBJ whole genome shotgun (WGS) entry which is preliminary data.</text>
</comment>
<keyword evidence="2" id="KW-1185">Reference proteome</keyword>